<protein>
    <submittedName>
        <fullName evidence="2">Peptidase</fullName>
    </submittedName>
</protein>
<accession>A0A1T3P4V0</accession>
<reference evidence="2 3" key="1">
    <citation type="submission" date="2017-03" db="EMBL/GenBank/DDBJ databases">
        <title>Draft genome sequence of Streptomyces scabrisporus NF3, endophyte isolated from Amphipterygium adstringens.</title>
        <authorList>
            <person name="Vazquez M."/>
            <person name="Ceapa C.D."/>
            <person name="Rodriguez Luna D."/>
            <person name="Sanchez Esquivel S."/>
        </authorList>
    </citation>
    <scope>NUCLEOTIDE SEQUENCE [LARGE SCALE GENOMIC DNA]</scope>
    <source>
        <strain evidence="2 3">NF3</strain>
    </source>
</reference>
<organism evidence="2 3">
    <name type="scientific">Embleya scabrispora</name>
    <dbReference type="NCBI Taxonomy" id="159449"/>
    <lineage>
        <taxon>Bacteria</taxon>
        <taxon>Bacillati</taxon>
        <taxon>Actinomycetota</taxon>
        <taxon>Actinomycetes</taxon>
        <taxon>Kitasatosporales</taxon>
        <taxon>Streptomycetaceae</taxon>
        <taxon>Embleya</taxon>
    </lineage>
</organism>
<name>A0A1T3P4V0_9ACTN</name>
<evidence type="ECO:0000256" key="1">
    <source>
        <dbReference type="SAM" id="SignalP"/>
    </source>
</evidence>
<dbReference type="STRING" id="159449.B4N89_27080"/>
<dbReference type="InterPro" id="IPR008930">
    <property type="entry name" value="Terpenoid_cyclase/PrenylTrfase"/>
</dbReference>
<dbReference type="EMBL" id="MWQN01000001">
    <property type="protein sequence ID" value="OPC84106.1"/>
    <property type="molecule type" value="Genomic_DNA"/>
</dbReference>
<evidence type="ECO:0000313" key="2">
    <source>
        <dbReference type="EMBL" id="OPC84106.1"/>
    </source>
</evidence>
<dbReference type="AlphaFoldDB" id="A0A1T3P4V0"/>
<dbReference type="OrthoDB" id="4842970at2"/>
<feature type="signal peptide" evidence="1">
    <location>
        <begin position="1"/>
        <end position="32"/>
    </location>
</feature>
<keyword evidence="1" id="KW-0732">Signal</keyword>
<evidence type="ECO:0000313" key="3">
    <source>
        <dbReference type="Proteomes" id="UP000190037"/>
    </source>
</evidence>
<dbReference type="Proteomes" id="UP000190037">
    <property type="component" value="Unassembled WGS sequence"/>
</dbReference>
<dbReference type="Gene3D" id="1.50.10.20">
    <property type="match status" value="1"/>
</dbReference>
<feature type="chain" id="PRO_5012368706" evidence="1">
    <location>
        <begin position="33"/>
        <end position="365"/>
    </location>
</feature>
<gene>
    <name evidence="2" type="ORF">B4N89_27080</name>
</gene>
<dbReference type="SUPFAM" id="SSF48239">
    <property type="entry name" value="Terpenoid cyclases/Protein prenyltransferases"/>
    <property type="match status" value="1"/>
</dbReference>
<dbReference type="RefSeq" id="WP_078978399.1">
    <property type="nucleotide sequence ID" value="NZ_MWQN01000001.1"/>
</dbReference>
<sequence length="365" mass="37023">MTLTRPGRRIAALFGGLALAGTAAMIPSTAAAAPPTTDTTPQANVSILSGNRTQAAAGWLARQLVDGERFETTFDGVTYPDQGLTIDAIFAFAAAGVADDNGAKATTWLARPEILSGYIGDGTTNAYAGATAKTLLAAEVRGVDPTSFGGVDLPTRLRSLQQPSGRFTDTSPWGDYSNAFSQSLALLALDRTPAGAPAAAVDFLADAHCADGGFPLNYGLSTCTSDADSTAISVQALAATGRHQEAAAGLNWLASHRLSDGGFGTVGATTSNANSTGLAAQALLSSWRVIPGLTARHFLTERQVGCSASTATRGAIAYDTGGYNPATATRATAQAVLGLAGTGFADLSSAGARRNAPELHCPTTP</sequence>
<keyword evidence="3" id="KW-1185">Reference proteome</keyword>
<proteinExistence type="predicted"/>
<comment type="caution">
    <text evidence="2">The sequence shown here is derived from an EMBL/GenBank/DDBJ whole genome shotgun (WGS) entry which is preliminary data.</text>
</comment>